<evidence type="ECO:0000313" key="1">
    <source>
        <dbReference type="EMBL" id="MUG66480.1"/>
    </source>
</evidence>
<keyword evidence="2" id="KW-0436">Ligase</keyword>
<sequence>MSIMIEFCTSNSYFGTDQALQPLAERFDCQIIEYGCLTDCGQCYLAPFAYVDGDRVEAVTSEELFALISQKLELLEQENEKG</sequence>
<dbReference type="RefSeq" id="WP_095264662.1">
    <property type="nucleotide sequence ID" value="NZ_NPBY01000027.1"/>
</dbReference>
<gene>
    <name evidence="2" type="ORF">CHH67_08100</name>
    <name evidence="1" type="ORF">GNP94_10770</name>
</gene>
<dbReference type="Proteomes" id="UP000215596">
    <property type="component" value="Unassembled WGS sequence"/>
</dbReference>
<organism evidence="2 3">
    <name type="scientific">Paenibacillus campinasensis</name>
    <dbReference type="NCBI Taxonomy" id="66347"/>
    <lineage>
        <taxon>Bacteria</taxon>
        <taxon>Bacillati</taxon>
        <taxon>Bacillota</taxon>
        <taxon>Bacilli</taxon>
        <taxon>Bacillales</taxon>
        <taxon>Paenibacillaceae</taxon>
        <taxon>Paenibacillus</taxon>
    </lineage>
</organism>
<proteinExistence type="predicted"/>
<name>A0A268EXV0_9BACL</name>
<dbReference type="OrthoDB" id="1684419at2"/>
<dbReference type="EMBL" id="NPBY01000027">
    <property type="protein sequence ID" value="PAD77948.1"/>
    <property type="molecule type" value="Genomic_DNA"/>
</dbReference>
<evidence type="ECO:0000313" key="2">
    <source>
        <dbReference type="EMBL" id="PAD77948.1"/>
    </source>
</evidence>
<dbReference type="Pfam" id="PF07293">
    <property type="entry name" value="DUF1450"/>
    <property type="match status" value="1"/>
</dbReference>
<keyword evidence="4" id="KW-1185">Reference proteome</keyword>
<accession>A0A268EXV0</accession>
<dbReference type="Proteomes" id="UP000435177">
    <property type="component" value="Unassembled WGS sequence"/>
</dbReference>
<protein>
    <submittedName>
        <fullName evidence="1">DUF1450 domain-containing protein</fullName>
    </submittedName>
    <submittedName>
        <fullName evidence="2">UDP-N-acetylmuramoylalanine--D-glutamate ligase</fullName>
    </submittedName>
</protein>
<dbReference type="GO" id="GO:0016874">
    <property type="term" value="F:ligase activity"/>
    <property type="evidence" value="ECO:0007669"/>
    <property type="project" value="UniProtKB-KW"/>
</dbReference>
<dbReference type="InterPro" id="IPR009910">
    <property type="entry name" value="DUF1450"/>
</dbReference>
<evidence type="ECO:0000313" key="4">
    <source>
        <dbReference type="Proteomes" id="UP000435177"/>
    </source>
</evidence>
<evidence type="ECO:0000313" key="3">
    <source>
        <dbReference type="Proteomes" id="UP000215596"/>
    </source>
</evidence>
<reference evidence="1 4" key="2">
    <citation type="submission" date="2019-11" db="EMBL/GenBank/DDBJ databases">
        <title>Draft genome sequences of five Paenibacillus species of dairy origin.</title>
        <authorList>
            <person name="Olajide A.M."/>
            <person name="Chen S."/>
            <person name="Lapointe G."/>
        </authorList>
    </citation>
    <scope>NUCLEOTIDE SEQUENCE [LARGE SCALE GENOMIC DNA]</scope>
    <source>
        <strain evidence="1 4">3CS1</strain>
    </source>
</reference>
<comment type="caution">
    <text evidence="2">The sequence shown here is derived from an EMBL/GenBank/DDBJ whole genome shotgun (WGS) entry which is preliminary data.</text>
</comment>
<dbReference type="AlphaFoldDB" id="A0A268EXV0"/>
<dbReference type="EMBL" id="WOAA01000007">
    <property type="protein sequence ID" value="MUG66480.1"/>
    <property type="molecule type" value="Genomic_DNA"/>
</dbReference>
<reference evidence="2 3" key="1">
    <citation type="submission" date="2017-07" db="EMBL/GenBank/DDBJ databases">
        <title>Isolation and whole genome analysis of endospore-forming bacteria from heroin.</title>
        <authorList>
            <person name="Kalinowski J."/>
            <person name="Ahrens B."/>
            <person name="Al-Dilaimi A."/>
            <person name="Winkler A."/>
            <person name="Wibberg D."/>
            <person name="Schleenbecker U."/>
            <person name="Ruckert C."/>
            <person name="Wolfel R."/>
            <person name="Grass G."/>
        </authorList>
    </citation>
    <scope>NUCLEOTIDE SEQUENCE [LARGE SCALE GENOMIC DNA]</scope>
    <source>
        <strain evidence="2 3">7537-G1</strain>
    </source>
</reference>